<name>A0ABY8VS71_9CORY</name>
<keyword evidence="4" id="KW-0808">Transferase</keyword>
<evidence type="ECO:0000256" key="4">
    <source>
        <dbReference type="ARBA" id="ARBA00022679"/>
    </source>
</evidence>
<sequence length="288" mass="31735">MTTDITVVTLANAGRLDHVVRQAQALPPGTRHIVIALGDEDQLRRSLPTSLVYPVEEFSLAEARNVGGDLAARTDPTGNAVIIFLDADCLPGAGLIDHYRRALQVHPEAVVAGPVTYLPTGDLRTTAPAPHAARPNPPVGELVLADDHGYELFWSLSFAVTTGTWRRLRQTFGGFDTDYVGYGAEDTDFAQHLRAHGIPLYWVGGAHAFHQWHPVSDPPWEHFSDILANAERFHGVWGFWPMRGWLEKFADEGAVEFRDGRWVATAPRPAPRPAGGSRRDRPRPHPAM</sequence>
<dbReference type="PANTHER" id="PTHR43179:SF12">
    <property type="entry name" value="GALACTOFURANOSYLTRANSFERASE GLFT2"/>
    <property type="match status" value="1"/>
</dbReference>
<comment type="similarity">
    <text evidence="2">Belongs to the glycosyltransferase 2 family.</text>
</comment>
<accession>A0ABY8VS71</accession>
<evidence type="ECO:0000256" key="5">
    <source>
        <dbReference type="SAM" id="MobiDB-lite"/>
    </source>
</evidence>
<evidence type="ECO:0000256" key="3">
    <source>
        <dbReference type="ARBA" id="ARBA00022676"/>
    </source>
</evidence>
<organism evidence="6 7">
    <name type="scientific">Corynebacterium suedekumii</name>
    <dbReference type="NCBI Taxonomy" id="3049801"/>
    <lineage>
        <taxon>Bacteria</taxon>
        <taxon>Bacillati</taxon>
        <taxon>Actinomycetota</taxon>
        <taxon>Actinomycetes</taxon>
        <taxon>Mycobacteriales</taxon>
        <taxon>Corynebacteriaceae</taxon>
        <taxon>Corynebacterium</taxon>
    </lineage>
</organism>
<dbReference type="RefSeq" id="WP_284874990.1">
    <property type="nucleotide sequence ID" value="NZ_CP126970.1"/>
</dbReference>
<evidence type="ECO:0000313" key="7">
    <source>
        <dbReference type="Proteomes" id="UP001238805"/>
    </source>
</evidence>
<dbReference type="Gene3D" id="3.90.550.10">
    <property type="entry name" value="Spore Coat Polysaccharide Biosynthesis Protein SpsA, Chain A"/>
    <property type="match status" value="1"/>
</dbReference>
<dbReference type="PANTHER" id="PTHR43179">
    <property type="entry name" value="RHAMNOSYLTRANSFERASE WBBL"/>
    <property type="match status" value="1"/>
</dbReference>
<dbReference type="SUPFAM" id="SSF53448">
    <property type="entry name" value="Nucleotide-diphospho-sugar transferases"/>
    <property type="match status" value="1"/>
</dbReference>
<evidence type="ECO:0000256" key="2">
    <source>
        <dbReference type="ARBA" id="ARBA00006739"/>
    </source>
</evidence>
<proteinExistence type="inferred from homology"/>
<evidence type="ECO:0000256" key="1">
    <source>
        <dbReference type="ARBA" id="ARBA00004776"/>
    </source>
</evidence>
<keyword evidence="7" id="KW-1185">Reference proteome</keyword>
<reference evidence="6 7" key="1">
    <citation type="submission" date="2023-05" db="EMBL/GenBank/DDBJ databases">
        <title>Corynebacterium suedekumii sp. nov. and Corynebacterium breve sp. nov. isolated from raw cow's milk.</title>
        <authorList>
            <person name="Baer M.K."/>
            <person name="Mehl L."/>
            <person name="Hellmuth R."/>
            <person name="Marke G."/>
            <person name="Lipski A."/>
        </authorList>
    </citation>
    <scope>NUCLEOTIDE SEQUENCE [LARGE SCALE GENOMIC DNA]</scope>
    <source>
        <strain evidence="6 7">LM112</strain>
    </source>
</reference>
<gene>
    <name evidence="6" type="ORF">QP029_00545</name>
</gene>
<feature type="region of interest" description="Disordered" evidence="5">
    <location>
        <begin position="262"/>
        <end position="288"/>
    </location>
</feature>
<keyword evidence="3" id="KW-0328">Glycosyltransferase</keyword>
<dbReference type="Proteomes" id="UP001238805">
    <property type="component" value="Chromosome"/>
</dbReference>
<protein>
    <submittedName>
        <fullName evidence="6">Glycosyltransferase family 2 protein</fullName>
    </submittedName>
</protein>
<comment type="pathway">
    <text evidence="1">Cell wall biogenesis; cell wall polysaccharide biosynthesis.</text>
</comment>
<evidence type="ECO:0000313" key="6">
    <source>
        <dbReference type="EMBL" id="WIM70400.1"/>
    </source>
</evidence>
<dbReference type="InterPro" id="IPR029044">
    <property type="entry name" value="Nucleotide-diphossugar_trans"/>
</dbReference>
<dbReference type="EMBL" id="CP126970">
    <property type="protein sequence ID" value="WIM70400.1"/>
    <property type="molecule type" value="Genomic_DNA"/>
</dbReference>